<accession>A0AB39TW17</accession>
<protein>
    <submittedName>
        <fullName evidence="1">Uncharacterized protein</fullName>
    </submittedName>
</protein>
<gene>
    <name evidence="1" type="ORF">AB2U05_35015</name>
</gene>
<reference evidence="1" key="1">
    <citation type="submission" date="2024-07" db="EMBL/GenBank/DDBJ databases">
        <authorList>
            <person name="Yu S.T."/>
        </authorList>
    </citation>
    <scope>NUCLEOTIDE SEQUENCE</scope>
    <source>
        <strain evidence="1">Y1</strain>
    </source>
</reference>
<organism evidence="1">
    <name type="scientific">Streptomyces sp. Y1</name>
    <dbReference type="NCBI Taxonomy" id="3238634"/>
    <lineage>
        <taxon>Bacteria</taxon>
        <taxon>Bacillati</taxon>
        <taxon>Actinomycetota</taxon>
        <taxon>Actinomycetes</taxon>
        <taxon>Kitasatosporales</taxon>
        <taxon>Streptomycetaceae</taxon>
        <taxon>Streptomyces</taxon>
    </lineage>
</organism>
<dbReference type="RefSeq" id="WP_157881982.1">
    <property type="nucleotide sequence ID" value="NZ_CP163445.1"/>
</dbReference>
<name>A0AB39TW17_9ACTN</name>
<proteinExistence type="predicted"/>
<dbReference type="AlphaFoldDB" id="A0AB39TW17"/>
<evidence type="ECO:0000313" key="1">
    <source>
        <dbReference type="EMBL" id="XDQ83351.1"/>
    </source>
</evidence>
<sequence>MRSEGPCRSPGPPERPWSEAVTAYRLLGLDLPVPPVHHALTEPDAVLAALKTAFA</sequence>
<dbReference type="EMBL" id="CP163445">
    <property type="protein sequence ID" value="XDQ83351.1"/>
    <property type="molecule type" value="Genomic_DNA"/>
</dbReference>